<feature type="transmembrane region" description="Helical" evidence="10">
    <location>
        <begin position="117"/>
        <end position="137"/>
    </location>
</feature>
<organism evidence="11 12">
    <name type="scientific">Penicillium chermesinum</name>
    <dbReference type="NCBI Taxonomy" id="63820"/>
    <lineage>
        <taxon>Eukaryota</taxon>
        <taxon>Fungi</taxon>
        <taxon>Dikarya</taxon>
        <taxon>Ascomycota</taxon>
        <taxon>Pezizomycotina</taxon>
        <taxon>Eurotiomycetes</taxon>
        <taxon>Eurotiomycetidae</taxon>
        <taxon>Eurotiales</taxon>
        <taxon>Aspergillaceae</taxon>
        <taxon>Penicillium</taxon>
    </lineage>
</organism>
<keyword evidence="5 10" id="KW-1133">Transmembrane helix</keyword>
<keyword evidence="4 10" id="KW-0812">Transmembrane</keyword>
<evidence type="ECO:0000256" key="9">
    <source>
        <dbReference type="ARBA" id="ARBA00023224"/>
    </source>
</evidence>
<feature type="transmembrane region" description="Helical" evidence="10">
    <location>
        <begin position="254"/>
        <end position="274"/>
    </location>
</feature>
<keyword evidence="7 10" id="KW-0472">Membrane</keyword>
<dbReference type="OrthoDB" id="2874149at2759"/>
<dbReference type="Proteomes" id="UP001150941">
    <property type="component" value="Unassembled WGS sequence"/>
</dbReference>
<comment type="caution">
    <text evidence="11">The sequence shown here is derived from an EMBL/GenBank/DDBJ whole genome shotgun (WGS) entry which is preliminary data.</text>
</comment>
<dbReference type="GO" id="GO:0004932">
    <property type="term" value="F:mating-type factor pheromone receptor activity"/>
    <property type="evidence" value="ECO:0007669"/>
    <property type="project" value="InterPro"/>
</dbReference>
<name>A0A9W9NNX3_9EURO</name>
<evidence type="ECO:0000256" key="3">
    <source>
        <dbReference type="ARBA" id="ARBA00022507"/>
    </source>
</evidence>
<dbReference type="RefSeq" id="XP_058327622.1">
    <property type="nucleotide sequence ID" value="XM_058477277.1"/>
</dbReference>
<evidence type="ECO:0000256" key="4">
    <source>
        <dbReference type="ARBA" id="ARBA00022692"/>
    </source>
</evidence>
<dbReference type="InterPro" id="IPR001499">
    <property type="entry name" value="GPCR_STE3"/>
</dbReference>
<reference evidence="11" key="1">
    <citation type="submission" date="2022-11" db="EMBL/GenBank/DDBJ databases">
        <authorList>
            <person name="Petersen C."/>
        </authorList>
    </citation>
    <scope>NUCLEOTIDE SEQUENCE</scope>
    <source>
        <strain evidence="11">IBT 19713</strain>
    </source>
</reference>
<feature type="transmembrane region" description="Helical" evidence="10">
    <location>
        <begin position="313"/>
        <end position="333"/>
    </location>
</feature>
<dbReference type="GO" id="GO:0005886">
    <property type="term" value="C:plasma membrane"/>
    <property type="evidence" value="ECO:0007669"/>
    <property type="project" value="TreeGrafter"/>
</dbReference>
<proteinExistence type="inferred from homology"/>
<evidence type="ECO:0000256" key="1">
    <source>
        <dbReference type="ARBA" id="ARBA00004141"/>
    </source>
</evidence>
<sequence>MNFQMPTQSLQRNMDPPTTQALSWTNMTVSSEGPLGGSDTKVYPLAVILPLLSIMSSILAIPPLILNAKNRNFPAAVLIFWCLILNWFNILNAFLWPSDDVNSWWDGTGLCDIEVKIMAAGYVAVPGALLCIFRSLANVLDTSNAFLVPSRAQRWRNRFTEVLFCAIVPVLAMVAHIFWQKDRYMLFAISGCVNNFDESWISLVLEWIWPPMVCFIAAYYCCLVIARIRKYRHDFELILHSANSSMSKSRFLRLFLAAFTMLVAITPLQIYVFYMDIKLSLPWHPYSWHGGDELNWKSIPRVKTRGSVFFDRWTPVAMGFIIFAFCGFGRDAVNFYRAGLRRLGLGYCFPTLVHPLDSQASHSAPTTAGGTTLVGSTRDRVRQIFKWRMCSDADLEKGTAPGASAAKESKFAWLRVLFRRPKVVRPERGFLIRNLTVPVQTVATSAWADSSRRSQDGSALDSPRVVAMKDSSIHVRQVISQQCEMQTATTE</sequence>
<evidence type="ECO:0000256" key="8">
    <source>
        <dbReference type="ARBA" id="ARBA00023170"/>
    </source>
</evidence>
<comment type="subcellular location">
    <subcellularLocation>
        <location evidence="1">Membrane</location>
        <topology evidence="1">Multi-pass membrane protein</topology>
    </subcellularLocation>
</comment>
<accession>A0A9W9NNX3</accession>
<evidence type="ECO:0000256" key="10">
    <source>
        <dbReference type="SAM" id="Phobius"/>
    </source>
</evidence>
<keyword evidence="6" id="KW-0297">G-protein coupled receptor</keyword>
<dbReference type="GO" id="GO:0000750">
    <property type="term" value="P:pheromone-dependent signal transduction involved in conjugation with cellular fusion"/>
    <property type="evidence" value="ECO:0007669"/>
    <property type="project" value="TreeGrafter"/>
</dbReference>
<comment type="similarity">
    <text evidence="2">Belongs to the G-protein coupled receptor 4 family.</text>
</comment>
<dbReference type="GeneID" id="83204580"/>
<evidence type="ECO:0000256" key="7">
    <source>
        <dbReference type="ARBA" id="ARBA00023136"/>
    </source>
</evidence>
<evidence type="ECO:0000256" key="6">
    <source>
        <dbReference type="ARBA" id="ARBA00023040"/>
    </source>
</evidence>
<reference evidence="11" key="2">
    <citation type="journal article" date="2023" name="IMA Fungus">
        <title>Comparative genomic study of the Penicillium genus elucidates a diverse pangenome and 15 lateral gene transfer events.</title>
        <authorList>
            <person name="Petersen C."/>
            <person name="Sorensen T."/>
            <person name="Nielsen M.R."/>
            <person name="Sondergaard T.E."/>
            <person name="Sorensen J.L."/>
            <person name="Fitzpatrick D.A."/>
            <person name="Frisvad J.C."/>
            <person name="Nielsen K.L."/>
        </authorList>
    </citation>
    <scope>NUCLEOTIDE SEQUENCE</scope>
    <source>
        <strain evidence="11">IBT 19713</strain>
    </source>
</reference>
<dbReference type="PRINTS" id="PR00899">
    <property type="entry name" value="GPCRSTE3"/>
</dbReference>
<dbReference type="AlphaFoldDB" id="A0A9W9NNX3"/>
<evidence type="ECO:0000256" key="5">
    <source>
        <dbReference type="ARBA" id="ARBA00022989"/>
    </source>
</evidence>
<feature type="transmembrane region" description="Helical" evidence="10">
    <location>
        <begin position="42"/>
        <end position="61"/>
    </location>
</feature>
<gene>
    <name evidence="11" type="ORF">N7468_007981</name>
</gene>
<feature type="transmembrane region" description="Helical" evidence="10">
    <location>
        <begin position="73"/>
        <end position="97"/>
    </location>
</feature>
<dbReference type="PANTHER" id="PTHR28097">
    <property type="entry name" value="PHEROMONE A FACTOR RECEPTOR"/>
    <property type="match status" value="1"/>
</dbReference>
<dbReference type="Pfam" id="PF02076">
    <property type="entry name" value="STE3"/>
    <property type="match status" value="1"/>
</dbReference>
<dbReference type="PANTHER" id="PTHR28097:SF1">
    <property type="entry name" value="PHEROMONE A FACTOR RECEPTOR"/>
    <property type="match status" value="1"/>
</dbReference>
<feature type="transmembrane region" description="Helical" evidence="10">
    <location>
        <begin position="158"/>
        <end position="179"/>
    </location>
</feature>
<evidence type="ECO:0000313" key="11">
    <source>
        <dbReference type="EMBL" id="KAJ5223439.1"/>
    </source>
</evidence>
<evidence type="ECO:0000256" key="2">
    <source>
        <dbReference type="ARBA" id="ARBA00011085"/>
    </source>
</evidence>
<keyword evidence="8" id="KW-0675">Receptor</keyword>
<keyword evidence="12" id="KW-1185">Reference proteome</keyword>
<keyword evidence="9" id="KW-0807">Transducer</keyword>
<evidence type="ECO:0008006" key="13">
    <source>
        <dbReference type="Google" id="ProtNLM"/>
    </source>
</evidence>
<keyword evidence="3" id="KW-0589">Pheromone response</keyword>
<evidence type="ECO:0000313" key="12">
    <source>
        <dbReference type="Proteomes" id="UP001150941"/>
    </source>
</evidence>
<protein>
    <recommendedName>
        <fullName evidence="13">A-pheromone receptor PreA</fullName>
    </recommendedName>
</protein>
<dbReference type="EMBL" id="JAPQKS010000006">
    <property type="protein sequence ID" value="KAJ5223439.1"/>
    <property type="molecule type" value="Genomic_DNA"/>
</dbReference>
<dbReference type="CDD" id="cd14966">
    <property type="entry name" value="7tmD_STE3"/>
    <property type="match status" value="1"/>
</dbReference>
<feature type="transmembrane region" description="Helical" evidence="10">
    <location>
        <begin position="207"/>
        <end position="226"/>
    </location>
</feature>